<dbReference type="Gene3D" id="3.30.2010.10">
    <property type="entry name" value="Metalloproteases ('zincins'), catalytic domain"/>
    <property type="match status" value="1"/>
</dbReference>
<feature type="binding site" evidence="11">
    <location>
        <position position="201"/>
    </location>
    <ligand>
        <name>Zn(2+)</name>
        <dbReference type="ChEBI" id="CHEBI:29105"/>
        <note>catalytic</note>
    </ligand>
</feature>
<evidence type="ECO:0000313" key="13">
    <source>
        <dbReference type="EMBL" id="ODS32693.1"/>
    </source>
</evidence>
<feature type="active site" evidence="11">
    <location>
        <position position="135"/>
    </location>
</feature>
<dbReference type="PANTHER" id="PTHR43221">
    <property type="entry name" value="PROTEASE HTPX"/>
    <property type="match status" value="1"/>
</dbReference>
<feature type="transmembrane region" description="Helical" evidence="11">
    <location>
        <begin position="176"/>
        <end position="196"/>
    </location>
</feature>
<dbReference type="InterPro" id="IPR050083">
    <property type="entry name" value="HtpX_protease"/>
</dbReference>
<reference evidence="13 14" key="1">
    <citation type="submission" date="2016-07" db="EMBL/GenBank/DDBJ databases">
        <title>Draft genome of Scalindua rubra, obtained from a brine-seawater interface in the Red Sea, sheds light on salt adaptation in anammox bacteria.</title>
        <authorList>
            <person name="Speth D.R."/>
            <person name="Lagkouvardos I."/>
            <person name="Wang Y."/>
            <person name="Qian P.-Y."/>
            <person name="Dutilh B.E."/>
            <person name="Jetten M.S."/>
        </authorList>
    </citation>
    <scope>NUCLEOTIDE SEQUENCE [LARGE SCALE GENOMIC DNA]</scope>
    <source>
        <strain evidence="13">BSI-1</strain>
    </source>
</reference>
<dbReference type="InterPro" id="IPR022919">
    <property type="entry name" value="Pept_M48_protease_HtpX"/>
</dbReference>
<evidence type="ECO:0000256" key="6">
    <source>
        <dbReference type="ARBA" id="ARBA00022801"/>
    </source>
</evidence>
<evidence type="ECO:0000256" key="8">
    <source>
        <dbReference type="ARBA" id="ARBA00022989"/>
    </source>
</evidence>
<dbReference type="GO" id="GO:0004222">
    <property type="term" value="F:metalloendopeptidase activity"/>
    <property type="evidence" value="ECO:0007669"/>
    <property type="project" value="UniProtKB-UniRule"/>
</dbReference>
<dbReference type="GO" id="GO:0005886">
    <property type="term" value="C:plasma membrane"/>
    <property type="evidence" value="ECO:0007669"/>
    <property type="project" value="UniProtKB-SubCell"/>
</dbReference>
<gene>
    <name evidence="11" type="primary">htpX</name>
    <name evidence="13" type="ORF">SCARUB_02189</name>
</gene>
<evidence type="ECO:0000256" key="11">
    <source>
        <dbReference type="HAMAP-Rule" id="MF_00188"/>
    </source>
</evidence>
<evidence type="ECO:0000256" key="10">
    <source>
        <dbReference type="ARBA" id="ARBA00023136"/>
    </source>
</evidence>
<evidence type="ECO:0000256" key="5">
    <source>
        <dbReference type="ARBA" id="ARBA00022723"/>
    </source>
</evidence>
<comment type="cofactor">
    <cofactor evidence="11">
        <name>Zn(2+)</name>
        <dbReference type="ChEBI" id="CHEBI:29105"/>
    </cofactor>
    <text evidence="11">Binds 1 zinc ion per subunit.</text>
</comment>
<organism evidence="13 14">
    <name type="scientific">Candidatus Scalindua rubra</name>
    <dbReference type="NCBI Taxonomy" id="1872076"/>
    <lineage>
        <taxon>Bacteria</taxon>
        <taxon>Pseudomonadati</taxon>
        <taxon>Planctomycetota</taxon>
        <taxon>Candidatus Brocadiia</taxon>
        <taxon>Candidatus Brocadiales</taxon>
        <taxon>Candidatus Scalinduaceae</taxon>
        <taxon>Candidatus Scalindua</taxon>
    </lineage>
</organism>
<keyword evidence="3 11" id="KW-0645">Protease</keyword>
<protein>
    <recommendedName>
        <fullName evidence="11">Protease HtpX homolog</fullName>
        <ecNumber evidence="11">3.4.24.-</ecNumber>
    </recommendedName>
</protein>
<feature type="binding site" evidence="11">
    <location>
        <position position="138"/>
    </location>
    <ligand>
        <name>Zn(2+)</name>
        <dbReference type="ChEBI" id="CHEBI:29105"/>
        <note>catalytic</note>
    </ligand>
</feature>
<evidence type="ECO:0000256" key="2">
    <source>
        <dbReference type="ARBA" id="ARBA00022475"/>
    </source>
</evidence>
<dbReference type="PATRIC" id="fig|1872076.5.peg.2581"/>
<feature type="domain" description="Peptidase M48" evidence="12">
    <location>
        <begin position="69"/>
        <end position="313"/>
    </location>
</feature>
<keyword evidence="5 11" id="KW-0479">Metal-binding</keyword>
<comment type="similarity">
    <text evidence="1 11">Belongs to the peptidase M48B family.</text>
</comment>
<evidence type="ECO:0000256" key="7">
    <source>
        <dbReference type="ARBA" id="ARBA00022833"/>
    </source>
</evidence>
<evidence type="ECO:0000256" key="9">
    <source>
        <dbReference type="ARBA" id="ARBA00023049"/>
    </source>
</evidence>
<name>A0A1E3XAS2_9BACT</name>
<dbReference type="GO" id="GO:0008270">
    <property type="term" value="F:zinc ion binding"/>
    <property type="evidence" value="ECO:0007669"/>
    <property type="project" value="UniProtKB-UniRule"/>
</dbReference>
<dbReference type="InterPro" id="IPR018247">
    <property type="entry name" value="EF_Hand_1_Ca_BS"/>
</dbReference>
<evidence type="ECO:0000256" key="1">
    <source>
        <dbReference type="ARBA" id="ARBA00009779"/>
    </source>
</evidence>
<comment type="subcellular location">
    <subcellularLocation>
        <location evidence="11">Cell membrane</location>
        <topology evidence="11">Multi-pass membrane protein</topology>
    </subcellularLocation>
</comment>
<dbReference type="CDD" id="cd07338">
    <property type="entry name" value="M48B_HtpX_like"/>
    <property type="match status" value="1"/>
</dbReference>
<proteinExistence type="inferred from homology"/>
<keyword evidence="8 11" id="KW-1133">Transmembrane helix</keyword>
<evidence type="ECO:0000256" key="4">
    <source>
        <dbReference type="ARBA" id="ARBA00022692"/>
    </source>
</evidence>
<dbReference type="EMBL" id="MAYW01000052">
    <property type="protein sequence ID" value="ODS32693.1"/>
    <property type="molecule type" value="Genomic_DNA"/>
</dbReference>
<feature type="transmembrane region" description="Helical" evidence="11">
    <location>
        <begin position="7"/>
        <end position="28"/>
    </location>
</feature>
<keyword evidence="4 11" id="KW-0812">Transmembrane</keyword>
<keyword evidence="9 11" id="KW-0482">Metalloprotease</keyword>
<dbReference type="HAMAP" id="MF_00188">
    <property type="entry name" value="Pept_M48_protease_HtpX"/>
    <property type="match status" value="1"/>
</dbReference>
<accession>A0A1E3XAS2</accession>
<evidence type="ECO:0000256" key="3">
    <source>
        <dbReference type="ARBA" id="ARBA00022670"/>
    </source>
</evidence>
<dbReference type="Proteomes" id="UP000094056">
    <property type="component" value="Unassembled WGS sequence"/>
</dbReference>
<dbReference type="PROSITE" id="PS00018">
    <property type="entry name" value="EF_HAND_1"/>
    <property type="match status" value="1"/>
</dbReference>
<keyword evidence="7 11" id="KW-0862">Zinc</keyword>
<evidence type="ECO:0000313" key="14">
    <source>
        <dbReference type="Proteomes" id="UP000094056"/>
    </source>
</evidence>
<keyword evidence="6 11" id="KW-0378">Hydrolase</keyword>
<sequence length="318" mass="35855">MWLRLRLYLLLTVMFGIVYAVIVMIAHMMGVSGFMFYAILAGGITLVQYMMGPKMVEWSMGIKYVSETESPELHSMVGELAQKAGIRKPRIGIARMNIPNAFAFGRWGSDGRVCVTEPIMNLLNRGELKAVLGHEISHLKNRDVATITMLSVIPMILWYVAWSFMFSRNREGNNTAMIGLVAFILYFITNMLVLYASRIREYYADRGSIKLGNTPHDMASALYKLVYGNARVPKESLKQIEGYKAFFANDPSRAANELKELRQVDLDMSGTIDENELKSLSSMGVKIKTSDKLMEILSTHPNMVKRVKHLSELAHGRA</sequence>
<dbReference type="GO" id="GO:0006508">
    <property type="term" value="P:proteolysis"/>
    <property type="evidence" value="ECO:0007669"/>
    <property type="project" value="UniProtKB-KW"/>
</dbReference>
<dbReference type="PANTHER" id="PTHR43221:SF2">
    <property type="entry name" value="PROTEASE HTPX HOMOLOG"/>
    <property type="match status" value="1"/>
</dbReference>
<dbReference type="Pfam" id="PF01435">
    <property type="entry name" value="Peptidase_M48"/>
    <property type="match status" value="1"/>
</dbReference>
<feature type="transmembrane region" description="Helical" evidence="11">
    <location>
        <begin position="34"/>
        <end position="51"/>
    </location>
</feature>
<feature type="transmembrane region" description="Helical" evidence="11">
    <location>
        <begin position="144"/>
        <end position="164"/>
    </location>
</feature>
<dbReference type="AlphaFoldDB" id="A0A1E3XAS2"/>
<dbReference type="EC" id="3.4.24.-" evidence="11"/>
<keyword evidence="2 11" id="KW-1003">Cell membrane</keyword>
<evidence type="ECO:0000259" key="12">
    <source>
        <dbReference type="Pfam" id="PF01435"/>
    </source>
</evidence>
<comment type="caution">
    <text evidence="13">The sequence shown here is derived from an EMBL/GenBank/DDBJ whole genome shotgun (WGS) entry which is preliminary data.</text>
</comment>
<feature type="binding site" evidence="11">
    <location>
        <position position="134"/>
    </location>
    <ligand>
        <name>Zn(2+)</name>
        <dbReference type="ChEBI" id="CHEBI:29105"/>
        <note>catalytic</note>
    </ligand>
</feature>
<keyword evidence="10 11" id="KW-0472">Membrane</keyword>
<keyword evidence="13" id="KW-0346">Stress response</keyword>
<dbReference type="InterPro" id="IPR001915">
    <property type="entry name" value="Peptidase_M48"/>
</dbReference>